<keyword evidence="1 2" id="KW-0732">Signal</keyword>
<dbReference type="CDD" id="cd13710">
    <property type="entry name" value="PBP2_TcyK"/>
    <property type="match status" value="1"/>
</dbReference>
<feature type="domain" description="Solute-binding protein family 3/N-terminal" evidence="3">
    <location>
        <begin position="36"/>
        <end position="264"/>
    </location>
</feature>
<evidence type="ECO:0000313" key="5">
    <source>
        <dbReference type="Proteomes" id="UP000317430"/>
    </source>
</evidence>
<evidence type="ECO:0000313" key="4">
    <source>
        <dbReference type="EMBL" id="TWS98172.1"/>
    </source>
</evidence>
<gene>
    <name evidence="4" type="ORF">FRX57_04380</name>
</gene>
<dbReference type="SUPFAM" id="SSF53850">
    <property type="entry name" value="Periplasmic binding protein-like II"/>
    <property type="match status" value="1"/>
</dbReference>
<protein>
    <submittedName>
        <fullName evidence="4">Amino acid ABC transporter substrate-binding protein</fullName>
    </submittedName>
</protein>
<reference evidence="4 5" key="1">
    <citation type="submission" date="2019-08" db="EMBL/GenBank/DDBJ databases">
        <authorList>
            <person name="Lei W."/>
        </authorList>
    </citation>
    <scope>NUCLEOTIDE SEQUENCE [LARGE SCALE GENOMIC DNA]</scope>
    <source>
        <strain evidence="4 5">CCUG 66496</strain>
    </source>
</reference>
<evidence type="ECO:0000256" key="1">
    <source>
        <dbReference type="ARBA" id="ARBA00022729"/>
    </source>
</evidence>
<dbReference type="InterPro" id="IPR001638">
    <property type="entry name" value="Solute-binding_3/MltF_N"/>
</dbReference>
<evidence type="ECO:0000259" key="3">
    <source>
        <dbReference type="SMART" id="SM00062"/>
    </source>
</evidence>
<dbReference type="PANTHER" id="PTHR35936:SF19">
    <property type="entry name" value="AMINO-ACID-BINDING PROTEIN YXEM-RELATED"/>
    <property type="match status" value="1"/>
</dbReference>
<accession>A0A5C5SD14</accession>
<dbReference type="AlphaFoldDB" id="A0A5C5SD14"/>
<dbReference type="PROSITE" id="PS51257">
    <property type="entry name" value="PROKAR_LIPOPROTEIN"/>
    <property type="match status" value="1"/>
</dbReference>
<dbReference type="RefSeq" id="WP_146567086.1">
    <property type="nucleotide sequence ID" value="NZ_VOHL01000002.1"/>
</dbReference>
<comment type="caution">
    <text evidence="4">The sequence shown here is derived from an EMBL/GenBank/DDBJ whole genome shotgun (WGS) entry which is preliminary data.</text>
</comment>
<dbReference type="PANTHER" id="PTHR35936">
    <property type="entry name" value="MEMBRANE-BOUND LYTIC MUREIN TRANSGLYCOSYLASE F"/>
    <property type="match status" value="1"/>
</dbReference>
<sequence length="273" mass="30072">MKKIVTVSLLATSALVLAACGSTSTEKSSTDSSKEQVVLATVGTTRPFSYENDKGELTGYDVEVAKAVFAGSDKYEVTYQKTEWSSIFTGLDSDKFQMGANNISYTEERANKYLYSSPIASNPSVLVVQKGSGIKSYDDIAGRSTQVVQGTTSASQLEAFNAENPDKPVALNWTNENITTMLRNVNEGKFDFKIFDKIAVNSIIKSQGLDNLEVIELPSEQQPYVYMIFGKEQTALQEFVNKRIKELYEDGTLEKLSQDYLEGSYLPASADIK</sequence>
<feature type="chain" id="PRO_5038699332" evidence="2">
    <location>
        <begin position="19"/>
        <end position="273"/>
    </location>
</feature>
<dbReference type="SMART" id="SM00062">
    <property type="entry name" value="PBPb"/>
    <property type="match status" value="1"/>
</dbReference>
<name>A0A5C5SD14_9STRE</name>
<dbReference type="EMBL" id="VOHL01000002">
    <property type="protein sequence ID" value="TWS98172.1"/>
    <property type="molecule type" value="Genomic_DNA"/>
</dbReference>
<dbReference type="OrthoDB" id="8613538at2"/>
<dbReference type="Pfam" id="PF00497">
    <property type="entry name" value="SBP_bac_3"/>
    <property type="match status" value="1"/>
</dbReference>
<organism evidence="4 5">
    <name type="scientific">Streptococcus cuniculipharyngis</name>
    <dbReference type="NCBI Taxonomy" id="1562651"/>
    <lineage>
        <taxon>Bacteria</taxon>
        <taxon>Bacillati</taxon>
        <taxon>Bacillota</taxon>
        <taxon>Bacilli</taxon>
        <taxon>Lactobacillales</taxon>
        <taxon>Streptococcaceae</taxon>
        <taxon>Streptococcus</taxon>
    </lineage>
</organism>
<feature type="signal peptide" evidence="2">
    <location>
        <begin position="1"/>
        <end position="18"/>
    </location>
</feature>
<dbReference type="Gene3D" id="3.40.190.10">
    <property type="entry name" value="Periplasmic binding protein-like II"/>
    <property type="match status" value="2"/>
</dbReference>
<proteinExistence type="predicted"/>
<evidence type="ECO:0000256" key="2">
    <source>
        <dbReference type="SAM" id="SignalP"/>
    </source>
</evidence>
<keyword evidence="5" id="KW-1185">Reference proteome</keyword>
<dbReference type="Proteomes" id="UP000317430">
    <property type="component" value="Unassembled WGS sequence"/>
</dbReference>